<comment type="caution">
    <text evidence="5">The sequence shown here is derived from an EMBL/GenBank/DDBJ whole genome shotgun (WGS) entry which is preliminary data.</text>
</comment>
<dbReference type="Proteomes" id="UP000658131">
    <property type="component" value="Unassembled WGS sequence"/>
</dbReference>
<evidence type="ECO:0000313" key="5">
    <source>
        <dbReference type="EMBL" id="MBC8575602.1"/>
    </source>
</evidence>
<dbReference type="Gene3D" id="3.30.300.70">
    <property type="entry name" value="RimP-like superfamily, N-terminal"/>
    <property type="match status" value="1"/>
</dbReference>
<dbReference type="InterPro" id="IPR035956">
    <property type="entry name" value="RimP_N_sf"/>
</dbReference>
<dbReference type="CDD" id="cd01734">
    <property type="entry name" value="YlxS_C"/>
    <property type="match status" value="1"/>
</dbReference>
<dbReference type="InterPro" id="IPR028989">
    <property type="entry name" value="RimP_N"/>
</dbReference>
<dbReference type="SUPFAM" id="SSF74942">
    <property type="entry name" value="YhbC-like, C-terminal domain"/>
    <property type="match status" value="1"/>
</dbReference>
<evidence type="ECO:0000256" key="1">
    <source>
        <dbReference type="ARBA" id="ARBA00022490"/>
    </source>
</evidence>
<evidence type="ECO:0000313" key="6">
    <source>
        <dbReference type="Proteomes" id="UP000658131"/>
    </source>
</evidence>
<feature type="domain" description="Ribosome maturation factor RimP N-terminal" evidence="4">
    <location>
        <begin position="15"/>
        <end position="87"/>
    </location>
</feature>
<evidence type="ECO:0000256" key="2">
    <source>
        <dbReference type="ARBA" id="ARBA00022517"/>
    </source>
</evidence>
<dbReference type="InterPro" id="IPR036847">
    <property type="entry name" value="RimP_C_sf"/>
</dbReference>
<reference evidence="5 6" key="1">
    <citation type="submission" date="2020-08" db="EMBL/GenBank/DDBJ databases">
        <title>Genome public.</title>
        <authorList>
            <person name="Liu C."/>
            <person name="Sun Q."/>
        </authorList>
    </citation>
    <scope>NUCLEOTIDE SEQUENCE [LARGE SCALE GENOMIC DNA]</scope>
    <source>
        <strain evidence="5 6">BX1</strain>
    </source>
</reference>
<evidence type="ECO:0000259" key="4">
    <source>
        <dbReference type="Pfam" id="PF02576"/>
    </source>
</evidence>
<dbReference type="RefSeq" id="WP_093369897.1">
    <property type="nucleotide sequence ID" value="NZ_JACRTB010000005.1"/>
</dbReference>
<dbReference type="HAMAP" id="MF_01077">
    <property type="entry name" value="RimP"/>
    <property type="match status" value="1"/>
</dbReference>
<protein>
    <recommendedName>
        <fullName evidence="3">Ribosome maturation factor RimP</fullName>
    </recommendedName>
</protein>
<evidence type="ECO:0000256" key="3">
    <source>
        <dbReference type="HAMAP-Rule" id="MF_01077"/>
    </source>
</evidence>
<dbReference type="SUPFAM" id="SSF75420">
    <property type="entry name" value="YhbC-like, N-terminal domain"/>
    <property type="match status" value="1"/>
</dbReference>
<keyword evidence="1 3" id="KW-0963">Cytoplasm</keyword>
<sequence length="165" mass="18733">MAKAKPNTAQVAASLAEPLLEQMGLRLWDIRFEKEGGVWFLRFFIDKEGGVDINDCERFSRAIDPVLDAADPIEQSYCLEVSSPGVERELTRPWHFEENLGRKVNARLIRAKNGIREFSGILESYEDGVAVIRDEENDMTLSVAKSEAAYVRLQDDFDYSKGEDQ</sequence>
<dbReference type="Pfam" id="PF02576">
    <property type="entry name" value="RimP_N"/>
    <property type="match status" value="1"/>
</dbReference>
<keyword evidence="2 3" id="KW-0690">Ribosome biogenesis</keyword>
<comment type="similarity">
    <text evidence="3">Belongs to the RimP family.</text>
</comment>
<keyword evidence="6" id="KW-1185">Reference proteome</keyword>
<comment type="function">
    <text evidence="3">Required for maturation of 30S ribosomal subunits.</text>
</comment>
<dbReference type="Gene3D" id="2.30.30.180">
    <property type="entry name" value="Ribosome maturation factor RimP, C-terminal domain"/>
    <property type="match status" value="1"/>
</dbReference>
<dbReference type="PANTHER" id="PTHR33867:SF1">
    <property type="entry name" value="RIBOSOME MATURATION FACTOR RIMP"/>
    <property type="match status" value="1"/>
</dbReference>
<name>A0ABR7NGS5_9FIRM</name>
<organism evidence="5 6">
    <name type="scientific">Yanshouia hominis</name>
    <dbReference type="NCBI Taxonomy" id="2763673"/>
    <lineage>
        <taxon>Bacteria</taxon>
        <taxon>Bacillati</taxon>
        <taxon>Bacillota</taxon>
        <taxon>Clostridia</taxon>
        <taxon>Eubacteriales</taxon>
        <taxon>Oscillospiraceae</taxon>
        <taxon>Yanshouia</taxon>
    </lineage>
</organism>
<gene>
    <name evidence="3" type="primary">rimP</name>
    <name evidence="5" type="ORF">H8717_04145</name>
</gene>
<proteinExistence type="inferred from homology"/>
<accession>A0ABR7NGS5</accession>
<dbReference type="InterPro" id="IPR028998">
    <property type="entry name" value="RimP_C"/>
</dbReference>
<dbReference type="EMBL" id="JACRTB010000005">
    <property type="protein sequence ID" value="MBC8575602.1"/>
    <property type="molecule type" value="Genomic_DNA"/>
</dbReference>
<dbReference type="InterPro" id="IPR003728">
    <property type="entry name" value="Ribosome_maturation_RimP"/>
</dbReference>
<comment type="subcellular location">
    <subcellularLocation>
        <location evidence="3">Cytoplasm</location>
    </subcellularLocation>
</comment>
<dbReference type="PANTHER" id="PTHR33867">
    <property type="entry name" value="RIBOSOME MATURATION FACTOR RIMP"/>
    <property type="match status" value="1"/>
</dbReference>